<evidence type="ECO:0000313" key="2">
    <source>
        <dbReference type="EMBL" id="KZS88029.1"/>
    </source>
</evidence>
<accession>A0A164NTQ8</accession>
<name>A0A164NTQ8_9AGAM</name>
<evidence type="ECO:0000256" key="1">
    <source>
        <dbReference type="SAM" id="MobiDB-lite"/>
    </source>
</evidence>
<sequence length="173" mass="20755">MRPSQSSARYRSISSSESDYNDQDTRTSRRRRHTSPLKEKLSWGTLRWSDHPELTDRLIKLIRDDPSARRWTYFVCDSGSRSHNTKYIFTWAAKLFKDHPNFRMPYARNRNAFELTLRKHLIRLKNKYRKLSDQLGLDGGSEAVSARELTNVRDRWPLWDKMYQLWGELPRLH</sequence>
<keyword evidence="3" id="KW-1185">Reference proteome</keyword>
<dbReference type="Proteomes" id="UP000076722">
    <property type="component" value="Unassembled WGS sequence"/>
</dbReference>
<organism evidence="2 3">
    <name type="scientific">Sistotremastrum niveocremeum HHB9708</name>
    <dbReference type="NCBI Taxonomy" id="1314777"/>
    <lineage>
        <taxon>Eukaryota</taxon>
        <taxon>Fungi</taxon>
        <taxon>Dikarya</taxon>
        <taxon>Basidiomycota</taxon>
        <taxon>Agaricomycotina</taxon>
        <taxon>Agaricomycetes</taxon>
        <taxon>Sistotremastrales</taxon>
        <taxon>Sistotremastraceae</taxon>
        <taxon>Sertulicium</taxon>
        <taxon>Sertulicium niveocremeum</taxon>
    </lineage>
</organism>
<feature type="compositionally biased region" description="Low complexity" evidence="1">
    <location>
        <begin position="1"/>
        <end position="18"/>
    </location>
</feature>
<proteinExistence type="predicted"/>
<reference evidence="2 3" key="1">
    <citation type="journal article" date="2016" name="Mol. Biol. Evol.">
        <title>Comparative Genomics of Early-Diverging Mushroom-Forming Fungi Provides Insights into the Origins of Lignocellulose Decay Capabilities.</title>
        <authorList>
            <person name="Nagy L.G."/>
            <person name="Riley R."/>
            <person name="Tritt A."/>
            <person name="Adam C."/>
            <person name="Daum C."/>
            <person name="Floudas D."/>
            <person name="Sun H."/>
            <person name="Yadav J.S."/>
            <person name="Pangilinan J."/>
            <person name="Larsson K.H."/>
            <person name="Matsuura K."/>
            <person name="Barry K."/>
            <person name="Labutti K."/>
            <person name="Kuo R."/>
            <person name="Ohm R.A."/>
            <person name="Bhattacharya S.S."/>
            <person name="Shirouzu T."/>
            <person name="Yoshinaga Y."/>
            <person name="Martin F.M."/>
            <person name="Grigoriev I.V."/>
            <person name="Hibbett D.S."/>
        </authorList>
    </citation>
    <scope>NUCLEOTIDE SEQUENCE [LARGE SCALE GENOMIC DNA]</scope>
    <source>
        <strain evidence="2 3">HHB9708</strain>
    </source>
</reference>
<feature type="region of interest" description="Disordered" evidence="1">
    <location>
        <begin position="1"/>
        <end position="36"/>
    </location>
</feature>
<evidence type="ECO:0000313" key="3">
    <source>
        <dbReference type="Proteomes" id="UP000076722"/>
    </source>
</evidence>
<dbReference type="EMBL" id="KV419441">
    <property type="protein sequence ID" value="KZS88029.1"/>
    <property type="molecule type" value="Genomic_DNA"/>
</dbReference>
<protein>
    <submittedName>
        <fullName evidence="2">Uncharacterized protein</fullName>
    </submittedName>
</protein>
<dbReference type="AlphaFoldDB" id="A0A164NTQ8"/>
<gene>
    <name evidence="2" type="ORF">SISNIDRAFT_276588</name>
</gene>